<dbReference type="Proteomes" id="UP000501926">
    <property type="component" value="Chromosome"/>
</dbReference>
<name>Q1PVC3_KUEST</name>
<evidence type="ECO:0000313" key="4">
    <source>
        <dbReference type="Proteomes" id="UP000501926"/>
    </source>
</evidence>
<accession>Q1PVC3</accession>
<protein>
    <submittedName>
        <fullName evidence="2">Uncharacterized protein</fullName>
    </submittedName>
</protein>
<organism evidence="2">
    <name type="scientific">Kuenenia stuttgartiensis</name>
    <dbReference type="NCBI Taxonomy" id="174633"/>
    <lineage>
        <taxon>Bacteria</taxon>
        <taxon>Pseudomonadati</taxon>
        <taxon>Planctomycetota</taxon>
        <taxon>Candidatus Brocadiia</taxon>
        <taxon>Candidatus Brocadiales</taxon>
        <taxon>Candidatus Brocadiaceae</taxon>
        <taxon>Candidatus Kuenenia</taxon>
    </lineage>
</organism>
<reference evidence="2" key="2">
    <citation type="submission" date="2006-01" db="EMBL/GenBank/DDBJ databases">
        <authorList>
            <person name="Genoscope"/>
        </authorList>
    </citation>
    <scope>NUCLEOTIDE SEQUENCE</scope>
</reference>
<feature type="transmembrane region" description="Helical" evidence="1">
    <location>
        <begin position="29"/>
        <end position="49"/>
    </location>
</feature>
<reference evidence="3 4" key="3">
    <citation type="submission" date="2020-02" db="EMBL/GenBank/DDBJ databases">
        <title>Newly sequenced genome of strain CSTR1 showed variability in Candidatus Kuenenia stuttgartiensis genomes.</title>
        <authorList>
            <person name="Ding C."/>
            <person name="Adrian L."/>
        </authorList>
    </citation>
    <scope>NUCLEOTIDE SEQUENCE [LARGE SCALE GENOMIC DNA]</scope>
    <source>
        <strain evidence="3 4">CSTR1</strain>
    </source>
</reference>
<evidence type="ECO:0000313" key="3">
    <source>
        <dbReference type="EMBL" id="QII09386.1"/>
    </source>
</evidence>
<keyword evidence="1" id="KW-0812">Transmembrane</keyword>
<evidence type="ECO:0000313" key="2">
    <source>
        <dbReference type="EMBL" id="CAJ71183.1"/>
    </source>
</evidence>
<keyword evidence="1" id="KW-1133">Transmembrane helix</keyword>
<evidence type="ECO:0000256" key="1">
    <source>
        <dbReference type="SAM" id="Phobius"/>
    </source>
</evidence>
<dbReference type="EMBL" id="CP049055">
    <property type="protein sequence ID" value="QII09386.1"/>
    <property type="molecule type" value="Genomic_DNA"/>
</dbReference>
<keyword evidence="1" id="KW-0472">Membrane</keyword>
<gene>
    <name evidence="3" type="ORF">KsCSTR_00070</name>
    <name evidence="2" type="ORF">kustc0438</name>
</gene>
<dbReference type="EMBL" id="CT573073">
    <property type="protein sequence ID" value="CAJ71183.1"/>
    <property type="molecule type" value="Genomic_DNA"/>
</dbReference>
<sequence>MKFLPEKSEINTFFKRKGLIPAKTILNYFYYHLIIVFKYINCFFDVLYIPTVSGFSREKCIHFSTYAYEYILRAL</sequence>
<dbReference type="AlphaFoldDB" id="Q1PVC3"/>
<proteinExistence type="predicted"/>
<reference evidence="2" key="1">
    <citation type="journal article" date="2006" name="Nature">
        <title>Deciphering the evolution and metabolism of an anammox bacterium from a community genome.</title>
        <authorList>
            <person name="Strous M."/>
            <person name="Pelletier E."/>
            <person name="Mangenot S."/>
            <person name="Rattei T."/>
            <person name="Lehner A."/>
            <person name="Taylor M.W."/>
            <person name="Horn M."/>
            <person name="Daims H."/>
            <person name="Bartol-Mavel D."/>
            <person name="Wincker P."/>
            <person name="Barbe V."/>
            <person name="Fonknechten N."/>
            <person name="Vallenet D."/>
            <person name="Segurens B."/>
            <person name="Schenowitz-Truong C."/>
            <person name="Medigue C."/>
            <person name="Collingro A."/>
            <person name="Snel B."/>
            <person name="Dutilh B.E."/>
            <person name="OpDenCamp H.J.M."/>
            <person name="vanDerDrift C."/>
            <person name="Cirpus I."/>
            <person name="vanDePas-Schoonen K.T."/>
            <person name="Harhangi H.R."/>
            <person name="vanNiftrik L."/>
            <person name="Schmid M."/>
            <person name="Keltjens J."/>
            <person name="vanDeVossenberg J."/>
            <person name="Kartal B."/>
            <person name="Meier H."/>
            <person name="Frishman D."/>
            <person name="Huynen M.A."/>
            <person name="Mewes H."/>
            <person name="Weissenbach J."/>
            <person name="Jetten M.S.M."/>
            <person name="Wagner M."/>
            <person name="LePaslier D."/>
        </authorList>
    </citation>
    <scope>NUCLEOTIDE SEQUENCE</scope>
</reference>